<dbReference type="EMBL" id="NRQW01000006">
    <property type="protein sequence ID" value="PLZ94591.1"/>
    <property type="molecule type" value="Genomic_DNA"/>
</dbReference>
<dbReference type="AlphaFoldDB" id="A0A2N6K9B1"/>
<evidence type="ECO:0000313" key="1">
    <source>
        <dbReference type="EMBL" id="PLZ94591.1"/>
    </source>
</evidence>
<evidence type="ECO:0000313" key="2">
    <source>
        <dbReference type="Proteomes" id="UP000235036"/>
    </source>
</evidence>
<keyword evidence="2" id="KW-1185">Reference proteome</keyword>
<proteinExistence type="predicted"/>
<protein>
    <submittedName>
        <fullName evidence="1">Uncharacterized protein</fullName>
    </submittedName>
</protein>
<name>A0A2N6K9B1_FISMU</name>
<accession>A0A2N6K9B1</accession>
<comment type="caution">
    <text evidence="1">The sequence shown here is derived from an EMBL/GenBank/DDBJ whole genome shotgun (WGS) entry which is preliminary data.</text>
</comment>
<dbReference type="Proteomes" id="UP000235036">
    <property type="component" value="Unassembled WGS sequence"/>
</dbReference>
<sequence length="82" mass="9223">MIWGDWGDWGDGEVGRWGTRGPLWGLGAVGRWGDGEMGRQGRKVTDVRFPIPDPRSLLPKVTHSGEVKNTWQRIPSNQVKKL</sequence>
<reference evidence="1 2" key="1">
    <citation type="submission" date="2017-08" db="EMBL/GenBank/DDBJ databases">
        <title>Genomes of Fischerella (Mastigocladus) sp. strains.</title>
        <authorList>
            <person name="Miller S.R."/>
        </authorList>
    </citation>
    <scope>NUCLEOTIDE SEQUENCE [LARGE SCALE GENOMIC DNA]</scope>
    <source>
        <strain evidence="1 2">CCMEE 5323</strain>
    </source>
</reference>
<gene>
    <name evidence="1" type="ORF">CEN44_00375</name>
</gene>
<organism evidence="1 2">
    <name type="scientific">Fischerella muscicola CCMEE 5323</name>
    <dbReference type="NCBI Taxonomy" id="2019572"/>
    <lineage>
        <taxon>Bacteria</taxon>
        <taxon>Bacillati</taxon>
        <taxon>Cyanobacteriota</taxon>
        <taxon>Cyanophyceae</taxon>
        <taxon>Nostocales</taxon>
        <taxon>Hapalosiphonaceae</taxon>
        <taxon>Fischerella</taxon>
    </lineage>
</organism>